<evidence type="ECO:0000313" key="3">
    <source>
        <dbReference type="EMBL" id="KAH0576770.1"/>
    </source>
</evidence>
<dbReference type="InterPro" id="IPR036859">
    <property type="entry name" value="CAP-Gly_dom_sf"/>
</dbReference>
<reference evidence="3" key="2">
    <citation type="submission" date="2020-12" db="EMBL/GenBank/DDBJ databases">
        <title>New Spironucleus salmonicida genome in near-complete chromosomes.</title>
        <authorList>
            <person name="Xu F."/>
            <person name="Kurt Z."/>
            <person name="Jimenez-Gonzalez A."/>
            <person name="Astvaldsson A."/>
            <person name="Andersson J.O."/>
            <person name="Svard S.G."/>
        </authorList>
    </citation>
    <scope>NUCLEOTIDE SEQUENCE</scope>
    <source>
        <strain evidence="3">ATCC 50377</strain>
    </source>
</reference>
<feature type="domain" description="CAP-Gly" evidence="1">
    <location>
        <begin position="30"/>
        <end position="63"/>
    </location>
</feature>
<organism evidence="2">
    <name type="scientific">Spironucleus salmonicida</name>
    <dbReference type="NCBI Taxonomy" id="348837"/>
    <lineage>
        <taxon>Eukaryota</taxon>
        <taxon>Metamonada</taxon>
        <taxon>Diplomonadida</taxon>
        <taxon>Hexamitidae</taxon>
        <taxon>Hexamitinae</taxon>
        <taxon>Spironucleus</taxon>
    </lineage>
</organism>
<dbReference type="InterPro" id="IPR000938">
    <property type="entry name" value="CAP-Gly_domain"/>
</dbReference>
<sequence length="511" mass="58636">MFVINERVMNSETREKATIVFIGDIKDQQFIGISYDNAVGKYDGMFENIRYFTSQPLHGAFVKPKKLLKCLETLIVEKYVTSRQATSEMQFSDGMLDKAVEFKGISQIDKQQSQIGKLQSISVENCGFIDDFEKLNALIPNCEFLDLSGNPINGEALLLLKFIKSLKILDLGGVNFDISEDITSQLSQINFKTCSIFINEIQQNQINVVNNLLTISCITEILMNNVNIDLNMLTASNSIVKLQLNHAQKMTFSQFLTLIQKFPNLSHLSLVNNLIYDEEINKKSINNQLNQINFIMQDLIFLNIAKCKISLQSLYILNQLFPNLKHFRISDIDNFGAEKVANFACAVFFKTIKTFNAGDVTRKQIQDFRIFYANFMLKKQGFMLRNDLICQQIVIEFQIQVSRTCLEGCEIELLQTLKNCIYDEKTDQGVENSESGIVKKKYNGRIIQVKYGNTSFLVSRVMPIWQFREILEKKDVKGRWIVVDNCRELIERIPKYQSLDAIVSESICEVI</sequence>
<gene>
    <name evidence="2" type="ORF">SS50377_14745</name>
    <name evidence="3" type="ORF">SS50377_20116</name>
</gene>
<dbReference type="OrthoDB" id="5295208at2759"/>
<accession>V6LKU5</accession>
<dbReference type="Pfam" id="PF01302">
    <property type="entry name" value="CAP_GLY"/>
    <property type="match status" value="1"/>
</dbReference>
<dbReference type="SMART" id="SM01052">
    <property type="entry name" value="CAP_GLY"/>
    <property type="match status" value="1"/>
</dbReference>
<dbReference type="InterPro" id="IPR032675">
    <property type="entry name" value="LRR_dom_sf"/>
</dbReference>
<evidence type="ECO:0000313" key="4">
    <source>
        <dbReference type="Proteomes" id="UP000018208"/>
    </source>
</evidence>
<evidence type="ECO:0000259" key="1">
    <source>
        <dbReference type="PROSITE" id="PS50245"/>
    </source>
</evidence>
<dbReference type="EMBL" id="KI546100">
    <property type="protein sequence ID" value="EST45172.1"/>
    <property type="molecule type" value="Genomic_DNA"/>
</dbReference>
<proteinExistence type="predicted"/>
<dbReference type="PROSITE" id="PS50245">
    <property type="entry name" value="CAP_GLY_2"/>
    <property type="match status" value="1"/>
</dbReference>
<dbReference type="EMBL" id="AUWU02000001">
    <property type="protein sequence ID" value="KAH0576770.1"/>
    <property type="molecule type" value="Genomic_DNA"/>
</dbReference>
<dbReference type="AlphaFoldDB" id="V6LKU5"/>
<dbReference type="SUPFAM" id="SSF52047">
    <property type="entry name" value="RNI-like"/>
    <property type="match status" value="1"/>
</dbReference>
<evidence type="ECO:0000313" key="2">
    <source>
        <dbReference type="EMBL" id="EST45172.1"/>
    </source>
</evidence>
<dbReference type="Gene3D" id="3.80.10.10">
    <property type="entry name" value="Ribonuclease Inhibitor"/>
    <property type="match status" value="1"/>
</dbReference>
<protein>
    <submittedName>
        <fullName evidence="2">Tubulin specific chaperone E</fullName>
    </submittedName>
</protein>
<dbReference type="VEuPathDB" id="GiardiaDB:SS50377_20116"/>
<dbReference type="SUPFAM" id="SSF74924">
    <property type="entry name" value="Cap-Gly domain"/>
    <property type="match status" value="1"/>
</dbReference>
<reference evidence="2 3" key="1">
    <citation type="journal article" date="2014" name="PLoS Genet.">
        <title>The Genome of Spironucleus salmonicida Highlights a Fish Pathogen Adapted to Fluctuating Environments.</title>
        <authorList>
            <person name="Xu F."/>
            <person name="Jerlstrom-Hultqvist J."/>
            <person name="Einarsson E."/>
            <person name="Astvaldsson A."/>
            <person name="Svard S.G."/>
            <person name="Andersson J.O."/>
        </authorList>
    </citation>
    <scope>NUCLEOTIDE SEQUENCE</scope>
    <source>
        <strain evidence="3">ATCC 50377</strain>
    </source>
</reference>
<dbReference type="Proteomes" id="UP000018208">
    <property type="component" value="Unassembled WGS sequence"/>
</dbReference>
<keyword evidence="4" id="KW-1185">Reference proteome</keyword>
<name>V6LKU5_9EUKA</name>
<dbReference type="Gene3D" id="2.30.30.190">
    <property type="entry name" value="CAP Gly-rich-like domain"/>
    <property type="match status" value="1"/>
</dbReference>